<dbReference type="Gene3D" id="1.10.30.50">
    <property type="match status" value="1"/>
</dbReference>
<dbReference type="EMBL" id="WXYO01000009">
    <property type="protein sequence ID" value="NAS14343.1"/>
    <property type="molecule type" value="Genomic_DNA"/>
</dbReference>
<name>A0A6L9EI32_9FLAO</name>
<comment type="caution">
    <text evidence="1">The sequence shown here is derived from an EMBL/GenBank/DDBJ whole genome shotgun (WGS) entry which is preliminary data.</text>
</comment>
<dbReference type="Proteomes" id="UP000475249">
    <property type="component" value="Unassembled WGS sequence"/>
</dbReference>
<evidence type="ECO:0000313" key="2">
    <source>
        <dbReference type="Proteomes" id="UP000475249"/>
    </source>
</evidence>
<dbReference type="AlphaFoldDB" id="A0A6L9EI32"/>
<keyword evidence="2" id="KW-1185">Reference proteome</keyword>
<evidence type="ECO:0008006" key="3">
    <source>
        <dbReference type="Google" id="ProtNLM"/>
    </source>
</evidence>
<accession>A0A6L9EI32</accession>
<proteinExistence type="predicted"/>
<gene>
    <name evidence="1" type="ORF">GTQ38_20190</name>
</gene>
<reference evidence="1 2" key="1">
    <citation type="submission" date="2020-01" db="EMBL/GenBank/DDBJ databases">
        <title>Bacteria diversity of Porities sp.</title>
        <authorList>
            <person name="Wang G."/>
        </authorList>
    </citation>
    <scope>NUCLEOTIDE SEQUENCE [LARGE SCALE GENOMIC DNA]</scope>
    <source>
        <strain evidence="1 2">R33</strain>
    </source>
</reference>
<evidence type="ECO:0000313" key="1">
    <source>
        <dbReference type="EMBL" id="NAS14343.1"/>
    </source>
</evidence>
<organism evidence="1 2">
    <name type="scientific">Poritiphilus flavus</name>
    <dbReference type="NCBI Taxonomy" id="2697053"/>
    <lineage>
        <taxon>Bacteria</taxon>
        <taxon>Pseudomonadati</taxon>
        <taxon>Bacteroidota</taxon>
        <taxon>Flavobacteriia</taxon>
        <taxon>Flavobacteriales</taxon>
        <taxon>Flavobacteriaceae</taxon>
        <taxon>Poritiphilus</taxon>
    </lineage>
</organism>
<protein>
    <recommendedName>
        <fullName evidence="3">TIGR02646 family protein</fullName>
    </recommendedName>
</protein>
<dbReference type="RefSeq" id="WP_161437384.1">
    <property type="nucleotide sequence ID" value="NZ_WXYO01000009.1"/>
</dbReference>
<sequence>MIRINVSWPDSQEWRNWRQDCEQAKREIEEQVQRGEKPKVKNLYKREGIKERYYKARDGLFNGKCAYCEVFVSDFMRGDIEHFRPKLKVTDENDVPIKVDYGNGPEDHKGYYWLSYDCSNLLLSCQLCNQAKKEKEQKIGKHNRFPVEGEYAVNQAGIDKEYPLLINPLVEDPSKHIMLELKDDEGLRGFLFPLDKDKKGEMTINVLALNIREQLVEKRQGKIDQFYTIYCKCVTADNQASRDKYLKKLREMLYGKGEHSFVAREVWRDINSNNSTLDHLSL</sequence>